<name>A0ACC6T1Q9_9HYPH</name>
<dbReference type="EMBL" id="JAMYRI010000009">
    <property type="protein sequence ID" value="MER9285575.1"/>
    <property type="molecule type" value="Genomic_DNA"/>
</dbReference>
<accession>A0ACC6T1Q9</accession>
<proteinExistence type="predicted"/>
<evidence type="ECO:0000313" key="2">
    <source>
        <dbReference type="Proteomes" id="UP001480082"/>
    </source>
</evidence>
<protein>
    <submittedName>
        <fullName evidence="1">SDR family NAD(P)-dependent oxidoreductase</fullName>
    </submittedName>
</protein>
<sequence length="244" mass="25754">MDNLTSKIALVTGGSRGLGREIALGLANEGCDVAVHFNADKQSADAVVDEIKAKGRRAVAIGADLSDPARAAELVRMVEASLGSIDVLVNNAGINPSRTIDQVSGEDWDRSLQVNLSPAFHITQTALPEMRRRKWGRLIYVSSIAAQTGGIIGPHYAASKAGLIGLAHYYANALAKEGITANVLAPALIETNMIRNNPAIKPTLIPVGRFGQPDEVASVAVNLARNGYITGQTININGGWYMSS</sequence>
<keyword evidence="2" id="KW-1185">Reference proteome</keyword>
<evidence type="ECO:0000313" key="1">
    <source>
        <dbReference type="EMBL" id="MER9285575.1"/>
    </source>
</evidence>
<comment type="caution">
    <text evidence="1">The sequence shown here is derived from an EMBL/GenBank/DDBJ whole genome shotgun (WGS) entry which is preliminary data.</text>
</comment>
<organism evidence="1 2">
    <name type="scientific">Mesorhizobium australicum</name>
    <dbReference type="NCBI Taxonomy" id="536018"/>
    <lineage>
        <taxon>Bacteria</taxon>
        <taxon>Pseudomonadati</taxon>
        <taxon>Pseudomonadota</taxon>
        <taxon>Alphaproteobacteria</taxon>
        <taxon>Hyphomicrobiales</taxon>
        <taxon>Phyllobacteriaceae</taxon>
        <taxon>Mesorhizobium</taxon>
    </lineage>
</organism>
<reference evidence="1 2" key="1">
    <citation type="journal article" date="2024" name="Proc. Natl. Acad. Sci. U.S.A.">
        <title>The evolutionary genomics of adaptation to stress in wild rhizobium bacteria.</title>
        <authorList>
            <person name="Kehlet-Delgado H."/>
            <person name="Montoya A.P."/>
            <person name="Jensen K.T."/>
            <person name="Wendlandt C.E."/>
            <person name="Dexheimer C."/>
            <person name="Roberts M."/>
            <person name="Torres Martinez L."/>
            <person name="Friesen M.L."/>
            <person name="Griffitts J.S."/>
            <person name="Porter S.S."/>
        </authorList>
    </citation>
    <scope>NUCLEOTIDE SEQUENCE [LARGE SCALE GENOMIC DNA]</scope>
    <source>
        <strain evidence="1 2">M0468</strain>
    </source>
</reference>
<dbReference type="Proteomes" id="UP001480082">
    <property type="component" value="Unassembled WGS sequence"/>
</dbReference>
<gene>
    <name evidence="1" type="ORF">NKI81_16620</name>
</gene>